<dbReference type="GO" id="GO:0009234">
    <property type="term" value="P:menaquinone biosynthetic process"/>
    <property type="evidence" value="ECO:0007669"/>
    <property type="project" value="UniProtKB-KW"/>
</dbReference>
<dbReference type="PROSITE" id="PS51608">
    <property type="entry name" value="SAM_MT_UBIE"/>
    <property type="match status" value="1"/>
</dbReference>
<dbReference type="InterPro" id="IPR029063">
    <property type="entry name" value="SAM-dependent_MTases_sf"/>
</dbReference>
<comment type="caution">
    <text evidence="5">The sequence shown here is derived from an EMBL/GenBank/DDBJ whole genome shotgun (WGS) entry which is preliminary data.</text>
</comment>
<evidence type="ECO:0000256" key="2">
    <source>
        <dbReference type="ARBA" id="ARBA00022603"/>
    </source>
</evidence>
<reference evidence="5 6" key="1">
    <citation type="submission" date="2020-01" db="EMBL/GenBank/DDBJ databases">
        <title>Spongiivirga citrea KCTC 32990T.</title>
        <authorList>
            <person name="Wang G."/>
        </authorList>
    </citation>
    <scope>NUCLEOTIDE SEQUENCE [LARGE SCALE GENOMIC DNA]</scope>
    <source>
        <strain evidence="5 6">KCTC 32990</strain>
    </source>
</reference>
<dbReference type="RefSeq" id="WP_164033736.1">
    <property type="nucleotide sequence ID" value="NZ_JAABOQ010000009.1"/>
</dbReference>
<evidence type="ECO:0000313" key="5">
    <source>
        <dbReference type="EMBL" id="NER19049.1"/>
    </source>
</evidence>
<dbReference type="GO" id="GO:0008168">
    <property type="term" value="F:methyltransferase activity"/>
    <property type="evidence" value="ECO:0007669"/>
    <property type="project" value="UniProtKB-KW"/>
</dbReference>
<dbReference type="InterPro" id="IPR004033">
    <property type="entry name" value="UbiE/COQ5_MeTrFase"/>
</dbReference>
<dbReference type="AlphaFoldDB" id="A0A6M0CSZ9"/>
<keyword evidence="2 5" id="KW-0489">Methyltransferase</keyword>
<dbReference type="GO" id="GO:0032259">
    <property type="term" value="P:methylation"/>
    <property type="evidence" value="ECO:0007669"/>
    <property type="project" value="UniProtKB-KW"/>
</dbReference>
<dbReference type="PANTHER" id="PTHR43591">
    <property type="entry name" value="METHYLTRANSFERASE"/>
    <property type="match status" value="1"/>
</dbReference>
<evidence type="ECO:0000256" key="3">
    <source>
        <dbReference type="ARBA" id="ARBA00022679"/>
    </source>
</evidence>
<proteinExistence type="predicted"/>
<name>A0A6M0CSZ9_9FLAO</name>
<keyword evidence="1" id="KW-0474">Menaquinone biosynthesis</keyword>
<dbReference type="Pfam" id="PF01209">
    <property type="entry name" value="Ubie_methyltran"/>
    <property type="match status" value="1"/>
</dbReference>
<protein>
    <submittedName>
        <fullName evidence="5">Class I SAM-dependent methyltransferase</fullName>
    </submittedName>
</protein>
<dbReference type="SUPFAM" id="SSF53335">
    <property type="entry name" value="S-adenosyl-L-methionine-dependent methyltransferases"/>
    <property type="match status" value="1"/>
</dbReference>
<sequence length="235" mass="26663">MKDIYKPEFIASLFDDMSKTYKNVNFITSFGFSDRWRRQCVAKGNIIKGDVVVDLMTGMGECWPFILKGVNRENKVIALDISSEMIRLGKVKKQDQGYINIDLLQEDIFKNSIEDNSADVIISGFGLKTFNELQMKNFALEVKRILKPGGTFSLVDVSIPNNTALKSLYLFYIKYCIPFFGKLFLGNPETYKMLGIYTEHFKNAKRAAEIFKASGLKAQYVNYFYGCATGISGCN</sequence>
<organism evidence="5 6">
    <name type="scientific">Spongiivirga citrea</name>
    <dbReference type="NCBI Taxonomy" id="1481457"/>
    <lineage>
        <taxon>Bacteria</taxon>
        <taxon>Pseudomonadati</taxon>
        <taxon>Bacteroidota</taxon>
        <taxon>Flavobacteriia</taxon>
        <taxon>Flavobacteriales</taxon>
        <taxon>Flavobacteriaceae</taxon>
        <taxon>Spongiivirga</taxon>
    </lineage>
</organism>
<keyword evidence="4" id="KW-0949">S-adenosyl-L-methionine</keyword>
<dbReference type="Gene3D" id="3.40.50.150">
    <property type="entry name" value="Vaccinia Virus protein VP39"/>
    <property type="match status" value="1"/>
</dbReference>
<dbReference type="EMBL" id="JAABOQ010000009">
    <property type="protein sequence ID" value="NER19049.1"/>
    <property type="molecule type" value="Genomic_DNA"/>
</dbReference>
<dbReference type="Proteomes" id="UP000474296">
    <property type="component" value="Unassembled WGS sequence"/>
</dbReference>
<dbReference type="CDD" id="cd02440">
    <property type="entry name" value="AdoMet_MTases"/>
    <property type="match status" value="1"/>
</dbReference>
<dbReference type="PANTHER" id="PTHR43591:SF24">
    <property type="entry name" value="2-METHOXY-6-POLYPRENYL-1,4-BENZOQUINOL METHYLASE, MITOCHONDRIAL"/>
    <property type="match status" value="1"/>
</dbReference>
<evidence type="ECO:0000256" key="4">
    <source>
        <dbReference type="ARBA" id="ARBA00022691"/>
    </source>
</evidence>
<keyword evidence="6" id="KW-1185">Reference proteome</keyword>
<evidence type="ECO:0000256" key="1">
    <source>
        <dbReference type="ARBA" id="ARBA00022428"/>
    </source>
</evidence>
<keyword evidence="3 5" id="KW-0808">Transferase</keyword>
<accession>A0A6M0CSZ9</accession>
<gene>
    <name evidence="5" type="ORF">GWK10_17675</name>
</gene>
<evidence type="ECO:0000313" key="6">
    <source>
        <dbReference type="Proteomes" id="UP000474296"/>
    </source>
</evidence>